<accession>A0AAD5XH95</accession>
<sequence length="184" mass="19664">MLFAILSVGAVLGIALTVSMHFRSIRCSISNISPNNTSTNSNHNTNINNSTASNLSNSSIDNGSFSINNCYTATASTKHLPPSAGGRSRRSFPFLFGSMRMPTAPPLVVHPLSHIIVEQPNAIDPLEGEYPCYVDSTSNAAADKDVFKVQYDRPRRLSSASTISVSSTILDTDDAATVLDVSLE</sequence>
<evidence type="ECO:0000313" key="2">
    <source>
        <dbReference type="EMBL" id="KAJ3136172.1"/>
    </source>
</evidence>
<feature type="signal peptide" evidence="1">
    <location>
        <begin position="1"/>
        <end position="17"/>
    </location>
</feature>
<dbReference type="EMBL" id="JADGJH010000145">
    <property type="protein sequence ID" value="KAJ3136172.1"/>
    <property type="molecule type" value="Genomic_DNA"/>
</dbReference>
<keyword evidence="1" id="KW-0732">Signal</keyword>
<evidence type="ECO:0000256" key="1">
    <source>
        <dbReference type="SAM" id="SignalP"/>
    </source>
</evidence>
<protein>
    <submittedName>
        <fullName evidence="2">Uncharacterized protein</fullName>
    </submittedName>
</protein>
<gene>
    <name evidence="2" type="ORF">HK100_001989</name>
</gene>
<evidence type="ECO:0000313" key="3">
    <source>
        <dbReference type="Proteomes" id="UP001211907"/>
    </source>
</evidence>
<comment type="caution">
    <text evidence="2">The sequence shown here is derived from an EMBL/GenBank/DDBJ whole genome shotgun (WGS) entry which is preliminary data.</text>
</comment>
<dbReference type="Proteomes" id="UP001211907">
    <property type="component" value="Unassembled WGS sequence"/>
</dbReference>
<dbReference type="AlphaFoldDB" id="A0AAD5XH95"/>
<organism evidence="2 3">
    <name type="scientific">Physocladia obscura</name>
    <dbReference type="NCBI Taxonomy" id="109957"/>
    <lineage>
        <taxon>Eukaryota</taxon>
        <taxon>Fungi</taxon>
        <taxon>Fungi incertae sedis</taxon>
        <taxon>Chytridiomycota</taxon>
        <taxon>Chytridiomycota incertae sedis</taxon>
        <taxon>Chytridiomycetes</taxon>
        <taxon>Chytridiales</taxon>
        <taxon>Chytriomycetaceae</taxon>
        <taxon>Physocladia</taxon>
    </lineage>
</organism>
<reference evidence="2" key="1">
    <citation type="submission" date="2020-05" db="EMBL/GenBank/DDBJ databases">
        <title>Phylogenomic resolution of chytrid fungi.</title>
        <authorList>
            <person name="Stajich J.E."/>
            <person name="Amses K."/>
            <person name="Simmons R."/>
            <person name="Seto K."/>
            <person name="Myers J."/>
            <person name="Bonds A."/>
            <person name="Quandt C.A."/>
            <person name="Barry K."/>
            <person name="Liu P."/>
            <person name="Grigoriev I."/>
            <person name="Longcore J.E."/>
            <person name="James T.Y."/>
        </authorList>
    </citation>
    <scope>NUCLEOTIDE SEQUENCE</scope>
    <source>
        <strain evidence="2">JEL0513</strain>
    </source>
</reference>
<keyword evidence="3" id="KW-1185">Reference proteome</keyword>
<name>A0AAD5XH95_9FUNG</name>
<feature type="chain" id="PRO_5042260390" evidence="1">
    <location>
        <begin position="18"/>
        <end position="184"/>
    </location>
</feature>
<proteinExistence type="predicted"/>